<name>A0A016SNU9_9BILA</name>
<evidence type="ECO:0008006" key="4">
    <source>
        <dbReference type="Google" id="ProtNLM"/>
    </source>
</evidence>
<feature type="chain" id="PRO_5001486604" description="Snake toxin/toxin-like domain-containing protein" evidence="1">
    <location>
        <begin position="19"/>
        <end position="119"/>
    </location>
</feature>
<proteinExistence type="predicted"/>
<protein>
    <recommendedName>
        <fullName evidence="4">Snake toxin/toxin-like domain-containing protein</fullName>
    </recommendedName>
</protein>
<keyword evidence="3" id="KW-1185">Reference proteome</keyword>
<reference evidence="3" key="1">
    <citation type="journal article" date="2015" name="Nat. Genet.">
        <title>The genome and transcriptome of the zoonotic hookworm Ancylostoma ceylanicum identify infection-specific gene families.</title>
        <authorList>
            <person name="Schwarz E.M."/>
            <person name="Hu Y."/>
            <person name="Antoshechkin I."/>
            <person name="Miller M.M."/>
            <person name="Sternberg P.W."/>
            <person name="Aroian R.V."/>
        </authorList>
    </citation>
    <scope>NUCLEOTIDE SEQUENCE</scope>
    <source>
        <strain evidence="3">HY135</strain>
    </source>
</reference>
<dbReference type="AlphaFoldDB" id="A0A016SNU9"/>
<dbReference type="OrthoDB" id="5800660at2759"/>
<comment type="caution">
    <text evidence="2">The sequence shown here is derived from an EMBL/GenBank/DDBJ whole genome shotgun (WGS) entry which is preliminary data.</text>
</comment>
<dbReference type="EMBL" id="JARK01001535">
    <property type="protein sequence ID" value="EYB92026.1"/>
    <property type="molecule type" value="Genomic_DNA"/>
</dbReference>
<evidence type="ECO:0000313" key="3">
    <source>
        <dbReference type="Proteomes" id="UP000024635"/>
    </source>
</evidence>
<keyword evidence="1" id="KW-0732">Signal</keyword>
<organism evidence="2 3">
    <name type="scientific">Ancylostoma ceylanicum</name>
    <dbReference type="NCBI Taxonomy" id="53326"/>
    <lineage>
        <taxon>Eukaryota</taxon>
        <taxon>Metazoa</taxon>
        <taxon>Ecdysozoa</taxon>
        <taxon>Nematoda</taxon>
        <taxon>Chromadorea</taxon>
        <taxon>Rhabditida</taxon>
        <taxon>Rhabditina</taxon>
        <taxon>Rhabditomorpha</taxon>
        <taxon>Strongyloidea</taxon>
        <taxon>Ancylostomatidae</taxon>
        <taxon>Ancylostomatinae</taxon>
        <taxon>Ancylostoma</taxon>
    </lineage>
</organism>
<gene>
    <name evidence="2" type="primary">Acey_s0199.g1673</name>
    <name evidence="2" type="ORF">Y032_0199g1673</name>
</gene>
<accession>A0A016SNU9</accession>
<evidence type="ECO:0000313" key="2">
    <source>
        <dbReference type="EMBL" id="EYB92026.1"/>
    </source>
</evidence>
<dbReference type="Proteomes" id="UP000024635">
    <property type="component" value="Unassembled WGS sequence"/>
</dbReference>
<sequence length="119" mass="13205">MSSLGQFLLLALISYTLAIRCYKEWLRLLTLAGYTYGNEKPGMTVDCPTSRYCTKSVSKVGKHQTNTYWCDGGTCGKDGCTKGMNDDVNCCCSKDLCNTSTERYSFLATVLVVLLRINL</sequence>
<feature type="signal peptide" evidence="1">
    <location>
        <begin position="1"/>
        <end position="18"/>
    </location>
</feature>
<evidence type="ECO:0000256" key="1">
    <source>
        <dbReference type="SAM" id="SignalP"/>
    </source>
</evidence>